<dbReference type="PANTHER" id="PTHR32401">
    <property type="entry name" value="CONCANAVALIN A-LIKE LECTIN FAMILY PROTEIN"/>
    <property type="match status" value="1"/>
</dbReference>
<dbReference type="GO" id="GO:0030246">
    <property type="term" value="F:carbohydrate binding"/>
    <property type="evidence" value="ECO:0007669"/>
    <property type="project" value="UniProtKB-KW"/>
</dbReference>
<dbReference type="PANTHER" id="PTHR32401:SF49">
    <property type="entry name" value="OS10G0129200 PROTEIN"/>
    <property type="match status" value="1"/>
</dbReference>
<dbReference type="InterPro" id="IPR013320">
    <property type="entry name" value="ConA-like_dom_sf"/>
</dbReference>
<dbReference type="InterPro" id="IPR001220">
    <property type="entry name" value="Legume_lectin_dom"/>
</dbReference>
<evidence type="ECO:0000313" key="5">
    <source>
        <dbReference type="Proteomes" id="UP001374535"/>
    </source>
</evidence>
<reference evidence="4 5" key="1">
    <citation type="journal article" date="2023" name="Life. Sci Alliance">
        <title>Evolutionary insights into 3D genome organization and epigenetic landscape of Vigna mungo.</title>
        <authorList>
            <person name="Junaid A."/>
            <person name="Singh B."/>
            <person name="Bhatia S."/>
        </authorList>
    </citation>
    <scope>NUCLEOTIDE SEQUENCE [LARGE SCALE GENOMIC DNA]</scope>
    <source>
        <strain evidence="4">Urdbean</strain>
    </source>
</reference>
<keyword evidence="2" id="KW-0430">Lectin</keyword>
<gene>
    <name evidence="4" type="ORF">V8G54_005191</name>
</gene>
<sequence length="169" mass="19071">MVLWDMKSRKLADFTTKFSFVIFSENRYYGDGMTFFLADPNLPLLKDIKEGGGLGLVNVEQVLNSTQHPFVAVEFDNSRSMVFLQNLHPVRNLVRTVAKLIILLMCVKRNMGSHLVTSSTMVKEFFQEIKHGFAPDHEMCLTKQQYQALLALLNSNTDVAAISNPQIGS</sequence>
<comment type="similarity">
    <text evidence="1">Belongs to the leguminous lectin family.</text>
</comment>
<accession>A0AAQ3PJN4</accession>
<name>A0AAQ3PJN4_VIGMU</name>
<dbReference type="Proteomes" id="UP001374535">
    <property type="component" value="Chromosome 1"/>
</dbReference>
<dbReference type="InterPro" id="IPR050258">
    <property type="entry name" value="Leguminous_Lectin"/>
</dbReference>
<organism evidence="4 5">
    <name type="scientific">Vigna mungo</name>
    <name type="common">Black gram</name>
    <name type="synonym">Phaseolus mungo</name>
    <dbReference type="NCBI Taxonomy" id="3915"/>
    <lineage>
        <taxon>Eukaryota</taxon>
        <taxon>Viridiplantae</taxon>
        <taxon>Streptophyta</taxon>
        <taxon>Embryophyta</taxon>
        <taxon>Tracheophyta</taxon>
        <taxon>Spermatophyta</taxon>
        <taxon>Magnoliopsida</taxon>
        <taxon>eudicotyledons</taxon>
        <taxon>Gunneridae</taxon>
        <taxon>Pentapetalae</taxon>
        <taxon>rosids</taxon>
        <taxon>fabids</taxon>
        <taxon>Fabales</taxon>
        <taxon>Fabaceae</taxon>
        <taxon>Papilionoideae</taxon>
        <taxon>50 kb inversion clade</taxon>
        <taxon>NPAAA clade</taxon>
        <taxon>indigoferoid/millettioid clade</taxon>
        <taxon>Phaseoleae</taxon>
        <taxon>Vigna</taxon>
    </lineage>
</organism>
<feature type="domain" description="Legume lectin" evidence="3">
    <location>
        <begin position="2"/>
        <end position="80"/>
    </location>
</feature>
<dbReference type="EMBL" id="CP144700">
    <property type="protein sequence ID" value="WVZ26647.1"/>
    <property type="molecule type" value="Genomic_DNA"/>
</dbReference>
<keyword evidence="5" id="KW-1185">Reference proteome</keyword>
<evidence type="ECO:0000256" key="2">
    <source>
        <dbReference type="ARBA" id="ARBA00022734"/>
    </source>
</evidence>
<dbReference type="AlphaFoldDB" id="A0AAQ3PJN4"/>
<dbReference type="SUPFAM" id="SSF49899">
    <property type="entry name" value="Concanavalin A-like lectins/glucanases"/>
    <property type="match status" value="1"/>
</dbReference>
<protein>
    <recommendedName>
        <fullName evidence="3">Legume lectin domain-containing protein</fullName>
    </recommendedName>
</protein>
<dbReference type="Gene3D" id="2.60.120.200">
    <property type="match status" value="1"/>
</dbReference>
<dbReference type="Pfam" id="PF00139">
    <property type="entry name" value="Lectin_legB"/>
    <property type="match status" value="1"/>
</dbReference>
<proteinExistence type="inferred from homology"/>
<evidence type="ECO:0000259" key="3">
    <source>
        <dbReference type="Pfam" id="PF00139"/>
    </source>
</evidence>
<evidence type="ECO:0000313" key="4">
    <source>
        <dbReference type="EMBL" id="WVZ26647.1"/>
    </source>
</evidence>
<evidence type="ECO:0000256" key="1">
    <source>
        <dbReference type="ARBA" id="ARBA00007606"/>
    </source>
</evidence>